<dbReference type="Proteomes" id="UP000244223">
    <property type="component" value="Unassembled WGS sequence"/>
</dbReference>
<comment type="caution">
    <text evidence="2">The sequence shown here is derived from an EMBL/GenBank/DDBJ whole genome shotgun (WGS) entry which is preliminary data.</text>
</comment>
<keyword evidence="2" id="KW-0560">Oxidoreductase</keyword>
<name>A0A2T5J3U0_9GAMM</name>
<gene>
    <name evidence="2" type="ORF">C8N29_101245</name>
</gene>
<dbReference type="RefSeq" id="WP_107864197.1">
    <property type="nucleotide sequence ID" value="NZ_QAON01000001.1"/>
</dbReference>
<dbReference type="InterPro" id="IPR007138">
    <property type="entry name" value="ABM_dom"/>
</dbReference>
<reference evidence="2 3" key="1">
    <citation type="submission" date="2018-04" db="EMBL/GenBank/DDBJ databases">
        <title>Genomic Encyclopedia of Archaeal and Bacterial Type Strains, Phase II (KMG-II): from individual species to whole genera.</title>
        <authorList>
            <person name="Goeker M."/>
        </authorList>
    </citation>
    <scope>NUCLEOTIDE SEQUENCE [LARGE SCALE GENOMIC DNA]</scope>
    <source>
        <strain evidence="2 3">DSM 5822</strain>
    </source>
</reference>
<sequence length="93" mass="11017">MDYVLIIHEVASYCLWKDIFDKAAKLRKDAGEIRYQLLRYETDANQIVHFSQWSSLEKARQFFESPALIEIRQQAGVKAPNFLYLHQIEQEVL</sequence>
<evidence type="ECO:0000313" key="3">
    <source>
        <dbReference type="Proteomes" id="UP000244223"/>
    </source>
</evidence>
<dbReference type="EMBL" id="QAON01000001">
    <property type="protein sequence ID" value="PTQ91173.1"/>
    <property type="molecule type" value="Genomic_DNA"/>
</dbReference>
<evidence type="ECO:0000313" key="2">
    <source>
        <dbReference type="EMBL" id="PTQ91173.1"/>
    </source>
</evidence>
<proteinExistence type="predicted"/>
<keyword evidence="3" id="KW-1185">Reference proteome</keyword>
<dbReference type="GO" id="GO:0004497">
    <property type="term" value="F:monooxygenase activity"/>
    <property type="evidence" value="ECO:0007669"/>
    <property type="project" value="UniProtKB-KW"/>
</dbReference>
<accession>A0A2T5J3U0</accession>
<dbReference type="SUPFAM" id="SSF54909">
    <property type="entry name" value="Dimeric alpha+beta barrel"/>
    <property type="match status" value="1"/>
</dbReference>
<evidence type="ECO:0000259" key="1">
    <source>
        <dbReference type="Pfam" id="PF03992"/>
    </source>
</evidence>
<dbReference type="InterPro" id="IPR011008">
    <property type="entry name" value="Dimeric_a/b-barrel"/>
</dbReference>
<dbReference type="Gene3D" id="3.30.70.100">
    <property type="match status" value="1"/>
</dbReference>
<organism evidence="2 3">
    <name type="scientific">Agitococcus lubricus</name>
    <dbReference type="NCBI Taxonomy" id="1077255"/>
    <lineage>
        <taxon>Bacteria</taxon>
        <taxon>Pseudomonadati</taxon>
        <taxon>Pseudomonadota</taxon>
        <taxon>Gammaproteobacteria</taxon>
        <taxon>Moraxellales</taxon>
        <taxon>Moraxellaceae</taxon>
        <taxon>Agitococcus</taxon>
    </lineage>
</organism>
<dbReference type="Pfam" id="PF03992">
    <property type="entry name" value="ABM"/>
    <property type="match status" value="1"/>
</dbReference>
<dbReference type="OrthoDB" id="5738530at2"/>
<feature type="domain" description="ABM" evidence="1">
    <location>
        <begin position="17"/>
        <end position="70"/>
    </location>
</feature>
<protein>
    <submittedName>
        <fullName evidence="2">Antibiotic biosynthesis monooxygenase</fullName>
    </submittedName>
</protein>
<keyword evidence="2" id="KW-0503">Monooxygenase</keyword>
<dbReference type="AlphaFoldDB" id="A0A2T5J3U0"/>